<evidence type="ECO:0000313" key="3">
    <source>
        <dbReference type="Proteomes" id="UP000274429"/>
    </source>
</evidence>
<keyword evidence="3" id="KW-1185">Reference proteome</keyword>
<dbReference type="OrthoDB" id="6022652at2759"/>
<organism evidence="4">
    <name type="scientific">Hydatigena taeniaeformis</name>
    <name type="common">Feline tapeworm</name>
    <name type="synonym">Taenia taeniaeformis</name>
    <dbReference type="NCBI Taxonomy" id="6205"/>
    <lineage>
        <taxon>Eukaryota</taxon>
        <taxon>Metazoa</taxon>
        <taxon>Spiralia</taxon>
        <taxon>Lophotrochozoa</taxon>
        <taxon>Platyhelminthes</taxon>
        <taxon>Cestoda</taxon>
        <taxon>Eucestoda</taxon>
        <taxon>Cyclophyllidea</taxon>
        <taxon>Taeniidae</taxon>
        <taxon>Hydatigera</taxon>
    </lineage>
</organism>
<evidence type="ECO:0000313" key="2">
    <source>
        <dbReference type="EMBL" id="VDM27654.1"/>
    </source>
</evidence>
<dbReference type="AlphaFoldDB" id="A0A0R3WYF5"/>
<gene>
    <name evidence="2" type="ORF">TTAC_LOCUS5780</name>
</gene>
<name>A0A0R3WYF5_HYDTA</name>
<evidence type="ECO:0000313" key="4">
    <source>
        <dbReference type="WBParaSite" id="TTAC_0000579501-mRNA-1"/>
    </source>
</evidence>
<sequence>MIFQEETGGRKTVEKAKKEEEGEEEEAPKSSSLPSPDVMHSQIPSSGTPTRLPIHPTLIPATMQVGSNGERHLILHYPDGHSVATTTLQNQSGQFHLVPMLNQPQAQPSQTSLRIIQTAPEFSHTNRQPLGMHLETHTHLVKKKSGQKVELVCTCPPELHHGEPLKCVSPIFQFGNGQLMCSCEVSLPFL</sequence>
<dbReference type="WBParaSite" id="TTAC_0000579501-mRNA-1">
    <property type="protein sequence ID" value="TTAC_0000579501-mRNA-1"/>
    <property type="gene ID" value="TTAC_0000579501"/>
</dbReference>
<proteinExistence type="predicted"/>
<dbReference type="STRING" id="6205.A0A0R3WYF5"/>
<protein>
    <submittedName>
        <fullName evidence="4">Activating transcription factor 7-interacting protein 1-like</fullName>
    </submittedName>
</protein>
<reference evidence="2 3" key="2">
    <citation type="submission" date="2018-11" db="EMBL/GenBank/DDBJ databases">
        <authorList>
            <consortium name="Pathogen Informatics"/>
        </authorList>
    </citation>
    <scope>NUCLEOTIDE SEQUENCE [LARGE SCALE GENOMIC DNA]</scope>
</reference>
<accession>A0A0R3WYF5</accession>
<feature type="compositionally biased region" description="Basic and acidic residues" evidence="1">
    <location>
        <begin position="7"/>
        <end position="20"/>
    </location>
</feature>
<dbReference type="Proteomes" id="UP000274429">
    <property type="component" value="Unassembled WGS sequence"/>
</dbReference>
<reference evidence="4" key="1">
    <citation type="submission" date="2017-02" db="UniProtKB">
        <authorList>
            <consortium name="WormBaseParasite"/>
        </authorList>
    </citation>
    <scope>IDENTIFICATION</scope>
</reference>
<feature type="region of interest" description="Disordered" evidence="1">
    <location>
        <begin position="1"/>
        <end position="55"/>
    </location>
</feature>
<evidence type="ECO:0000256" key="1">
    <source>
        <dbReference type="SAM" id="MobiDB-lite"/>
    </source>
</evidence>
<dbReference type="EMBL" id="UYWX01009024">
    <property type="protein sequence ID" value="VDM27654.1"/>
    <property type="molecule type" value="Genomic_DNA"/>
</dbReference>